<sequence>MKHSDNEKRLNQRHSGLEQVRKSSDFHEFSPFEEDEGLIRVAYYSSLVSDDKVTRYLLPALQEHRDRLGQPEELMDLLPFAEVMIANTEKEVVAKLMEGYVLLRMDSAEDLYVLANLNNAQTGQRQSNDTENEFSVMGPKVGFVENLDTNLHLLRQKLATPALIFETLTIGSHSNTRVVIAYLEDVTNPEIVDTMRQRLKSIDYEVLYDTSQLEEIIADQSNTMFPLFISTERVDRVTFALTPGQVAVFTDGSPYVMAAPANFLGFFVSPEDYCLPWILGSFHRIIRLLSVVFSVFATPIYVAIMTFHYEILPETILGPLIQSRIHVPFLPVVEVIFLEITIDLLREAGARLPSKIGQTLGIVGGIVIGEASVQAALTSTILLIIVALSALASFTTPIVKMANTIRLLRFPFILLAALWGGLGITIGFLMLMGHLMRLKSLGVPYLAPLYPFRTDNLADSAIRASYQYLNRRSLFLRPLTAYRYHPQSRKEDDYAE</sequence>
<evidence type="ECO:0000313" key="4">
    <source>
        <dbReference type="EMBL" id="SMF10098.1"/>
    </source>
</evidence>
<dbReference type="Pfam" id="PF03323">
    <property type="entry name" value="GerA"/>
    <property type="match status" value="1"/>
</dbReference>
<dbReference type="InterPro" id="IPR004995">
    <property type="entry name" value="Spore_Ger"/>
</dbReference>
<dbReference type="PANTHER" id="PTHR22550">
    <property type="entry name" value="SPORE GERMINATION PROTEIN"/>
    <property type="match status" value="1"/>
</dbReference>
<comment type="similarity">
    <text evidence="1">Belongs to the GerABKA family.</text>
</comment>
<organism evidence="4 5">
    <name type="scientific">Paenibacillus barengoltzii J12</name>
    <dbReference type="NCBI Taxonomy" id="935846"/>
    <lineage>
        <taxon>Bacteria</taxon>
        <taxon>Bacillati</taxon>
        <taxon>Bacillota</taxon>
        <taxon>Bacilli</taxon>
        <taxon>Bacillales</taxon>
        <taxon>Paenibacillaceae</taxon>
        <taxon>Paenibacillus</taxon>
    </lineage>
</organism>
<gene>
    <name evidence="4" type="ORF">SAMN02744124_01304</name>
</gene>
<keyword evidence="5" id="KW-1185">Reference proteome</keyword>
<feature type="transmembrane region" description="Helical" evidence="3">
    <location>
        <begin position="366"/>
        <end position="392"/>
    </location>
</feature>
<evidence type="ECO:0000313" key="5">
    <source>
        <dbReference type="Proteomes" id="UP000192939"/>
    </source>
</evidence>
<evidence type="ECO:0000256" key="3">
    <source>
        <dbReference type="SAM" id="Phobius"/>
    </source>
</evidence>
<protein>
    <submittedName>
        <fullName evidence="4">GerA spore germination protein</fullName>
    </submittedName>
</protein>
<proteinExistence type="inferred from homology"/>
<dbReference type="Proteomes" id="UP000192939">
    <property type="component" value="Unassembled WGS sequence"/>
</dbReference>
<name>A0ABY1LV21_9BACL</name>
<keyword evidence="2 3" id="KW-0472">Membrane</keyword>
<keyword evidence="3" id="KW-0812">Transmembrane</keyword>
<reference evidence="4 5" key="1">
    <citation type="submission" date="2017-04" db="EMBL/GenBank/DDBJ databases">
        <authorList>
            <person name="Varghese N."/>
            <person name="Submissions S."/>
        </authorList>
    </citation>
    <scope>NUCLEOTIDE SEQUENCE [LARGE SCALE GENOMIC DNA]</scope>
    <source>
        <strain evidence="4 5">J12</strain>
    </source>
</reference>
<accession>A0ABY1LV21</accession>
<dbReference type="PIRSF" id="PIRSF005690">
    <property type="entry name" value="GerBA"/>
    <property type="match status" value="1"/>
</dbReference>
<feature type="transmembrane region" description="Helical" evidence="3">
    <location>
        <begin position="285"/>
        <end position="305"/>
    </location>
</feature>
<dbReference type="InterPro" id="IPR050768">
    <property type="entry name" value="UPF0353/GerABKA_families"/>
</dbReference>
<dbReference type="EMBL" id="FXAE01000008">
    <property type="protein sequence ID" value="SMF10098.1"/>
    <property type="molecule type" value="Genomic_DNA"/>
</dbReference>
<keyword evidence="3" id="KW-1133">Transmembrane helix</keyword>
<feature type="transmembrane region" description="Helical" evidence="3">
    <location>
        <begin position="412"/>
        <end position="431"/>
    </location>
</feature>
<evidence type="ECO:0000256" key="2">
    <source>
        <dbReference type="ARBA" id="ARBA00023136"/>
    </source>
</evidence>
<evidence type="ECO:0000256" key="1">
    <source>
        <dbReference type="ARBA" id="ARBA00005278"/>
    </source>
</evidence>
<comment type="caution">
    <text evidence="4">The sequence shown here is derived from an EMBL/GenBank/DDBJ whole genome shotgun (WGS) entry which is preliminary data.</text>
</comment>
<dbReference type="PANTHER" id="PTHR22550:SF5">
    <property type="entry name" value="LEUCINE ZIPPER PROTEIN 4"/>
    <property type="match status" value="1"/>
</dbReference>